<gene>
    <name evidence="13" type="primary">glrK</name>
    <name evidence="13" type="ORF">VA7868_01420</name>
</gene>
<dbReference type="SMART" id="SM00387">
    <property type="entry name" value="HATPase_c"/>
    <property type="match status" value="1"/>
</dbReference>
<keyword evidence="10 11" id="KW-0472">Membrane</keyword>
<evidence type="ECO:0000256" key="3">
    <source>
        <dbReference type="ARBA" id="ARBA00012438"/>
    </source>
</evidence>
<evidence type="ECO:0000313" key="14">
    <source>
        <dbReference type="Proteomes" id="UP000184608"/>
    </source>
</evidence>
<dbReference type="Proteomes" id="UP000184608">
    <property type="component" value="Unassembled WGS sequence"/>
</dbReference>
<evidence type="ECO:0000256" key="2">
    <source>
        <dbReference type="ARBA" id="ARBA00004141"/>
    </source>
</evidence>
<accession>A0A1M5Y0Y7</accession>
<evidence type="ECO:0000256" key="4">
    <source>
        <dbReference type="ARBA" id="ARBA00022553"/>
    </source>
</evidence>
<dbReference type="Gene3D" id="3.30.565.10">
    <property type="entry name" value="Histidine kinase-like ATPase, C-terminal domain"/>
    <property type="match status" value="1"/>
</dbReference>
<evidence type="ECO:0000259" key="12">
    <source>
        <dbReference type="PROSITE" id="PS50109"/>
    </source>
</evidence>
<dbReference type="EC" id="2.7.13.3" evidence="3"/>
<keyword evidence="5 13" id="KW-0808">Transferase</keyword>
<feature type="transmembrane region" description="Helical" evidence="11">
    <location>
        <begin position="160"/>
        <end position="180"/>
    </location>
</feature>
<dbReference type="InterPro" id="IPR005467">
    <property type="entry name" value="His_kinase_dom"/>
</dbReference>
<comment type="catalytic activity">
    <reaction evidence="1">
        <text>ATP + protein L-histidine = ADP + protein N-phospho-L-histidine.</text>
        <dbReference type="EC" id="2.7.13.3"/>
    </reaction>
</comment>
<feature type="transmembrane region" description="Helical" evidence="11">
    <location>
        <begin position="20"/>
        <end position="43"/>
    </location>
</feature>
<keyword evidence="7 13" id="KW-0418">Kinase</keyword>
<dbReference type="PANTHER" id="PTHR45436">
    <property type="entry name" value="SENSOR HISTIDINE KINASE YKOH"/>
    <property type="match status" value="1"/>
</dbReference>
<organism evidence="13 14">
    <name type="scientific">Vibrio aerogenes CECT 7868</name>
    <dbReference type="NCBI Taxonomy" id="1216006"/>
    <lineage>
        <taxon>Bacteria</taxon>
        <taxon>Pseudomonadati</taxon>
        <taxon>Pseudomonadota</taxon>
        <taxon>Gammaproteobacteria</taxon>
        <taxon>Vibrionales</taxon>
        <taxon>Vibrionaceae</taxon>
        <taxon>Vibrio</taxon>
    </lineage>
</organism>
<evidence type="ECO:0000256" key="7">
    <source>
        <dbReference type="ARBA" id="ARBA00022777"/>
    </source>
</evidence>
<dbReference type="SUPFAM" id="SSF55874">
    <property type="entry name" value="ATPase domain of HSP90 chaperone/DNA topoisomerase II/histidine kinase"/>
    <property type="match status" value="1"/>
</dbReference>
<dbReference type="AlphaFoldDB" id="A0A1M5Y0Y7"/>
<evidence type="ECO:0000256" key="11">
    <source>
        <dbReference type="SAM" id="Phobius"/>
    </source>
</evidence>
<dbReference type="STRING" id="1216006.VA7868_01420"/>
<evidence type="ECO:0000256" key="5">
    <source>
        <dbReference type="ARBA" id="ARBA00022679"/>
    </source>
</evidence>
<evidence type="ECO:0000313" key="13">
    <source>
        <dbReference type="EMBL" id="SHI05626.1"/>
    </source>
</evidence>
<keyword evidence="6 11" id="KW-0812">Transmembrane</keyword>
<evidence type="ECO:0000256" key="9">
    <source>
        <dbReference type="ARBA" id="ARBA00023012"/>
    </source>
</evidence>
<keyword evidence="8 11" id="KW-1133">Transmembrane helix</keyword>
<dbReference type="CDD" id="cd00082">
    <property type="entry name" value="HisKA"/>
    <property type="match status" value="1"/>
</dbReference>
<evidence type="ECO:0000256" key="10">
    <source>
        <dbReference type="ARBA" id="ARBA00023136"/>
    </source>
</evidence>
<evidence type="ECO:0000256" key="1">
    <source>
        <dbReference type="ARBA" id="ARBA00000085"/>
    </source>
</evidence>
<keyword evidence="14" id="KW-1185">Reference proteome</keyword>
<feature type="domain" description="Histidine kinase" evidence="12">
    <location>
        <begin position="240"/>
        <end position="430"/>
    </location>
</feature>
<dbReference type="GO" id="GO:0005886">
    <property type="term" value="C:plasma membrane"/>
    <property type="evidence" value="ECO:0007669"/>
    <property type="project" value="TreeGrafter"/>
</dbReference>
<dbReference type="GO" id="GO:0000155">
    <property type="term" value="F:phosphorelay sensor kinase activity"/>
    <property type="evidence" value="ECO:0007669"/>
    <property type="project" value="InterPro"/>
</dbReference>
<evidence type="ECO:0000256" key="8">
    <source>
        <dbReference type="ARBA" id="ARBA00022989"/>
    </source>
</evidence>
<dbReference type="PROSITE" id="PS50109">
    <property type="entry name" value="HIS_KIN"/>
    <property type="match status" value="1"/>
</dbReference>
<dbReference type="RefSeq" id="WP_084193274.1">
    <property type="nucleotide sequence ID" value="NZ_FQXZ01000014.1"/>
</dbReference>
<proteinExistence type="predicted"/>
<sequence>MSGRIKMFRKGAGYSLKRELAICFMLVALFSVVFYSTLLVTFFDRGVDTAINFSMVLNARKFAHEYEKNPDVQPSSFLTDFYFDSLEQTRNKYGDLFAGTDLKPGEYAFFEPPDDDGSYYYVIYHLVLHDGRKLYVVSNFDSELSQPEDYADLADTEKQMFYAGMGYLFLILAGFGLYSWRLGGLTQKLSEWVSRLTVENLNEKRPGFVYREFELVADSMAGSLRQNAALVEREKAFLSHASHELRTPLAVMRVNVEYLKRLPLPALSHDVIERLDMSGEKMQLIIETLLWLNRKNAQDPALERFNLRQVVAGIMSDLDYLTHENDVEVTLKCDADIEIELPVMPFHIVLSNLIRNAFQYTQEGWIHCSADHRAVVIHNCDTGTETQQQAISFGFGLDLTQQVCKRLGWQLDIEENHGGMIARLVLPACLS</sequence>
<dbReference type="OrthoDB" id="9121563at2"/>
<keyword evidence="4" id="KW-0597">Phosphoprotein</keyword>
<dbReference type="InterPro" id="IPR003594">
    <property type="entry name" value="HATPase_dom"/>
</dbReference>
<dbReference type="InterPro" id="IPR036097">
    <property type="entry name" value="HisK_dim/P_sf"/>
</dbReference>
<dbReference type="Gene3D" id="1.10.287.130">
    <property type="match status" value="1"/>
</dbReference>
<dbReference type="PANTHER" id="PTHR45436:SF15">
    <property type="entry name" value="SENSOR HISTIDINE KINASE CUSS"/>
    <property type="match status" value="1"/>
</dbReference>
<dbReference type="SMART" id="SM00388">
    <property type="entry name" value="HisKA"/>
    <property type="match status" value="1"/>
</dbReference>
<name>A0A1M5Y0Y7_9VIBR</name>
<dbReference type="InterPro" id="IPR036890">
    <property type="entry name" value="HATPase_C_sf"/>
</dbReference>
<comment type="subcellular location">
    <subcellularLocation>
        <location evidence="2">Membrane</location>
        <topology evidence="2">Multi-pass membrane protein</topology>
    </subcellularLocation>
</comment>
<dbReference type="Pfam" id="PF00512">
    <property type="entry name" value="HisKA"/>
    <property type="match status" value="1"/>
</dbReference>
<dbReference type="InterPro" id="IPR003661">
    <property type="entry name" value="HisK_dim/P_dom"/>
</dbReference>
<dbReference type="InterPro" id="IPR050428">
    <property type="entry name" value="TCS_sensor_his_kinase"/>
</dbReference>
<protein>
    <recommendedName>
        <fullName evidence="3">histidine kinase</fullName>
        <ecNumber evidence="3">2.7.13.3</ecNumber>
    </recommendedName>
</protein>
<keyword evidence="9" id="KW-0902">Two-component regulatory system</keyword>
<evidence type="ECO:0000256" key="6">
    <source>
        <dbReference type="ARBA" id="ARBA00022692"/>
    </source>
</evidence>
<dbReference type="EMBL" id="FQXZ01000014">
    <property type="protein sequence ID" value="SHI05626.1"/>
    <property type="molecule type" value="Genomic_DNA"/>
</dbReference>
<reference evidence="13 14" key="1">
    <citation type="submission" date="2016-11" db="EMBL/GenBank/DDBJ databases">
        <authorList>
            <person name="Jaros S."/>
            <person name="Januszkiewicz K."/>
            <person name="Wedrychowicz H."/>
        </authorList>
    </citation>
    <scope>NUCLEOTIDE SEQUENCE [LARGE SCALE GENOMIC DNA]</scope>
    <source>
        <strain evidence="13 14">CECT 7868</strain>
    </source>
</reference>
<dbReference type="SUPFAM" id="SSF47384">
    <property type="entry name" value="Homodimeric domain of signal transducing histidine kinase"/>
    <property type="match status" value="1"/>
</dbReference>